<dbReference type="RefSeq" id="WP_105247234.1">
    <property type="nucleotide sequence ID" value="NZ_PSZM01000043.1"/>
</dbReference>
<gene>
    <name evidence="1" type="ORF">C4S77_08835</name>
</gene>
<accession>A0A2S8A8Q9</accession>
<proteinExistence type="predicted"/>
<comment type="caution">
    <text evidence="1">The sequence shown here is derived from an EMBL/GenBank/DDBJ whole genome shotgun (WGS) entry which is preliminary data.</text>
</comment>
<dbReference type="OrthoDB" id="1523452at2"/>
<dbReference type="AlphaFoldDB" id="A0A2S8A8Q9"/>
<organism evidence="1 2">
    <name type="scientific">Apibacter adventoris</name>
    <dbReference type="NCBI Taxonomy" id="1679466"/>
    <lineage>
        <taxon>Bacteria</taxon>
        <taxon>Pseudomonadati</taxon>
        <taxon>Bacteroidota</taxon>
        <taxon>Flavobacteriia</taxon>
        <taxon>Flavobacteriales</taxon>
        <taxon>Weeksellaceae</taxon>
        <taxon>Apibacter</taxon>
    </lineage>
</organism>
<name>A0A2S8A8Q9_9FLAO</name>
<evidence type="ECO:0000313" key="1">
    <source>
        <dbReference type="EMBL" id="PQL90957.1"/>
    </source>
</evidence>
<dbReference type="InterPro" id="IPR014985">
    <property type="entry name" value="WbqC"/>
</dbReference>
<reference evidence="1 2" key="1">
    <citation type="submission" date="2018-02" db="EMBL/GenBank/DDBJ databases">
        <title>Genome sequences of Apibacter spp., gut symbionts of Asian honey bees.</title>
        <authorList>
            <person name="Kwong W.K."/>
            <person name="Steele M.I."/>
            <person name="Moran N.A."/>
        </authorList>
    </citation>
    <scope>NUCLEOTIDE SEQUENCE [LARGE SCALE GENOMIC DNA]</scope>
    <source>
        <strain evidence="2">wkB301</strain>
    </source>
</reference>
<dbReference type="EMBL" id="PSZM01000043">
    <property type="protein sequence ID" value="PQL90957.1"/>
    <property type="molecule type" value="Genomic_DNA"/>
</dbReference>
<dbReference type="Proteomes" id="UP000238042">
    <property type="component" value="Unassembled WGS sequence"/>
</dbReference>
<dbReference type="Pfam" id="PF08889">
    <property type="entry name" value="WbqC"/>
    <property type="match status" value="1"/>
</dbReference>
<evidence type="ECO:0000313" key="2">
    <source>
        <dbReference type="Proteomes" id="UP000238042"/>
    </source>
</evidence>
<keyword evidence="2" id="KW-1185">Reference proteome</keyword>
<evidence type="ECO:0008006" key="3">
    <source>
        <dbReference type="Google" id="ProtNLM"/>
    </source>
</evidence>
<sequence length="198" mass="23570">MITLSNFYFGPVSYFITWANADKVWLEQWENFPKQTYRNRCIIQGANGRLPLIIPIEHSGARIFKDIKICYASAWQKLHWKSLQSSYQSSPYFEYYEDSLKEIFEKKEIFLFDLNLKTLEWVSKTLKYDFSFRLTAEFYKNPPDKDYRSFFNAKESGKFANKEYIQVFSDRFSFMNDLSILDLICNIGPKSATYITNN</sequence>
<protein>
    <recommendedName>
        <fullName evidence="3">WbqC family protein</fullName>
    </recommendedName>
</protein>